<dbReference type="Pfam" id="PF02535">
    <property type="entry name" value="Zip"/>
    <property type="match status" value="1"/>
</dbReference>
<dbReference type="STRING" id="13333.U5D3D0"/>
<evidence type="ECO:0000256" key="2">
    <source>
        <dbReference type="ARBA" id="ARBA00022692"/>
    </source>
</evidence>
<evidence type="ECO:0000256" key="1">
    <source>
        <dbReference type="ARBA" id="ARBA00004141"/>
    </source>
</evidence>
<evidence type="ECO:0000313" key="6">
    <source>
        <dbReference type="EMBL" id="ERN14873.1"/>
    </source>
</evidence>
<comment type="subcellular location">
    <subcellularLocation>
        <location evidence="1">Membrane</location>
        <topology evidence="1">Multi-pass membrane protein</topology>
    </subcellularLocation>
</comment>
<organism evidence="6 7">
    <name type="scientific">Amborella trichopoda</name>
    <dbReference type="NCBI Taxonomy" id="13333"/>
    <lineage>
        <taxon>Eukaryota</taxon>
        <taxon>Viridiplantae</taxon>
        <taxon>Streptophyta</taxon>
        <taxon>Embryophyta</taxon>
        <taxon>Tracheophyta</taxon>
        <taxon>Spermatophyta</taxon>
        <taxon>Magnoliopsida</taxon>
        <taxon>Amborellales</taxon>
        <taxon>Amborellaceae</taxon>
        <taxon>Amborella</taxon>
    </lineage>
</organism>
<keyword evidence="3 5" id="KW-1133">Transmembrane helix</keyword>
<sequence length="103" mass="10946">MNAKFKSRATACMALFFELTTPSRIAVGIAIASVYHENSLTALIVEGILNTSSAGILIYMSLVDLLAADFMNPNMQRSGKLQLCANAALLFGAGAMSLMAKWA</sequence>
<evidence type="ECO:0000256" key="3">
    <source>
        <dbReference type="ARBA" id="ARBA00022989"/>
    </source>
</evidence>
<name>U5D3D0_AMBTC</name>
<dbReference type="GO" id="GO:0046873">
    <property type="term" value="F:metal ion transmembrane transporter activity"/>
    <property type="evidence" value="ECO:0007669"/>
    <property type="project" value="InterPro"/>
</dbReference>
<feature type="transmembrane region" description="Helical" evidence="5">
    <location>
        <begin position="83"/>
        <end position="102"/>
    </location>
</feature>
<proteinExistence type="predicted"/>
<evidence type="ECO:0000256" key="5">
    <source>
        <dbReference type="SAM" id="Phobius"/>
    </source>
</evidence>
<keyword evidence="7" id="KW-1185">Reference proteome</keyword>
<dbReference type="HOGENOM" id="CLU_027089_4_2_1"/>
<dbReference type="GO" id="GO:0016020">
    <property type="term" value="C:membrane"/>
    <property type="evidence" value="ECO:0007669"/>
    <property type="project" value="UniProtKB-SubCell"/>
</dbReference>
<keyword evidence="2 5" id="KW-0812">Transmembrane</keyword>
<dbReference type="InterPro" id="IPR003689">
    <property type="entry name" value="ZIP"/>
</dbReference>
<dbReference type="eggNOG" id="KOG1558">
    <property type="taxonomic scope" value="Eukaryota"/>
</dbReference>
<evidence type="ECO:0000256" key="4">
    <source>
        <dbReference type="ARBA" id="ARBA00023136"/>
    </source>
</evidence>
<dbReference type="AlphaFoldDB" id="U5D3D0"/>
<reference evidence="7" key="1">
    <citation type="journal article" date="2013" name="Science">
        <title>The Amborella genome and the evolution of flowering plants.</title>
        <authorList>
            <consortium name="Amborella Genome Project"/>
        </authorList>
    </citation>
    <scope>NUCLEOTIDE SEQUENCE [LARGE SCALE GENOMIC DNA]</scope>
</reference>
<keyword evidence="4 5" id="KW-0472">Membrane</keyword>
<protein>
    <submittedName>
        <fullName evidence="6">Uncharacterized protein</fullName>
    </submittedName>
</protein>
<accession>U5D3D0</accession>
<gene>
    <name evidence="6" type="ORF">AMTR_s00032p00154920</name>
</gene>
<dbReference type="Gramene" id="ERN14873">
    <property type="protein sequence ID" value="ERN14873"/>
    <property type="gene ID" value="AMTR_s00032p00154920"/>
</dbReference>
<dbReference type="EMBL" id="KI392518">
    <property type="protein sequence ID" value="ERN14873.1"/>
    <property type="molecule type" value="Genomic_DNA"/>
</dbReference>
<dbReference type="Proteomes" id="UP000017836">
    <property type="component" value="Unassembled WGS sequence"/>
</dbReference>
<dbReference type="OMA" id="HENSLTA"/>
<evidence type="ECO:0000313" key="7">
    <source>
        <dbReference type="Proteomes" id="UP000017836"/>
    </source>
</evidence>
<feature type="transmembrane region" description="Helical" evidence="5">
    <location>
        <begin position="48"/>
        <end position="71"/>
    </location>
</feature>
<dbReference type="PANTHER" id="PTHR11040">
    <property type="entry name" value="ZINC/IRON TRANSPORTER"/>
    <property type="match status" value="1"/>
</dbReference>
<dbReference type="PANTHER" id="PTHR11040:SF35">
    <property type="entry name" value="ZINC TRANSPORTER 5"/>
    <property type="match status" value="1"/>
</dbReference>